<feature type="compositionally biased region" description="Basic and acidic residues" evidence="1">
    <location>
        <begin position="551"/>
        <end position="562"/>
    </location>
</feature>
<feature type="compositionally biased region" description="Basic and acidic residues" evidence="1">
    <location>
        <begin position="501"/>
        <end position="512"/>
    </location>
</feature>
<protein>
    <recommendedName>
        <fullName evidence="5">SET domain-containing protein</fullName>
    </recommendedName>
</protein>
<dbReference type="Pfam" id="PF00856">
    <property type="entry name" value="SET"/>
    <property type="match status" value="1"/>
</dbReference>
<dbReference type="GO" id="GO:0003682">
    <property type="term" value="F:chromatin binding"/>
    <property type="evidence" value="ECO:0007669"/>
    <property type="project" value="InterPro"/>
</dbReference>
<organism evidence="4">
    <name type="scientific">Guillardia theta</name>
    <name type="common">Cryptophyte</name>
    <name type="synonym">Cryptomonas phi</name>
    <dbReference type="NCBI Taxonomy" id="55529"/>
    <lineage>
        <taxon>Eukaryota</taxon>
        <taxon>Cryptophyceae</taxon>
        <taxon>Pyrenomonadales</taxon>
        <taxon>Geminigeraceae</taxon>
        <taxon>Guillardia</taxon>
    </lineage>
</organism>
<dbReference type="PROSITE" id="PS50280">
    <property type="entry name" value="SET"/>
    <property type="match status" value="1"/>
</dbReference>
<dbReference type="InterPro" id="IPR013087">
    <property type="entry name" value="Znf_C2H2_type"/>
</dbReference>
<dbReference type="InterPro" id="IPR001025">
    <property type="entry name" value="BAH_dom"/>
</dbReference>
<dbReference type="Gene3D" id="2.170.270.10">
    <property type="entry name" value="SET domain"/>
    <property type="match status" value="1"/>
</dbReference>
<dbReference type="Gene3D" id="2.30.30.490">
    <property type="match status" value="1"/>
</dbReference>
<dbReference type="SMART" id="SM00439">
    <property type="entry name" value="BAH"/>
    <property type="match status" value="1"/>
</dbReference>
<proteinExistence type="predicted"/>
<feature type="compositionally biased region" description="Polar residues" evidence="1">
    <location>
        <begin position="515"/>
        <end position="546"/>
    </location>
</feature>
<reference evidence="4" key="1">
    <citation type="submission" date="2021-01" db="EMBL/GenBank/DDBJ databases">
        <authorList>
            <person name="Corre E."/>
            <person name="Pelletier E."/>
            <person name="Niang G."/>
            <person name="Scheremetjew M."/>
            <person name="Finn R."/>
            <person name="Kale V."/>
            <person name="Holt S."/>
            <person name="Cochrane G."/>
            <person name="Meng A."/>
            <person name="Brown T."/>
            <person name="Cohen L."/>
        </authorList>
    </citation>
    <scope>NUCLEOTIDE SEQUENCE</scope>
    <source>
        <strain evidence="4">CCMP 2712</strain>
    </source>
</reference>
<evidence type="ECO:0008006" key="5">
    <source>
        <dbReference type="Google" id="ProtNLM"/>
    </source>
</evidence>
<dbReference type="PROSITE" id="PS00028">
    <property type="entry name" value="ZINC_FINGER_C2H2_1"/>
    <property type="match status" value="1"/>
</dbReference>
<evidence type="ECO:0000259" key="3">
    <source>
        <dbReference type="PROSITE" id="PS51038"/>
    </source>
</evidence>
<evidence type="ECO:0000313" key="4">
    <source>
        <dbReference type="EMBL" id="CAE2312666.1"/>
    </source>
</evidence>
<sequence length="854" mass="96826">MDCFEGRQAGQSQTEGLNKDFEDLPSSSKKSQTKSNESSSSRPEFSPGDIVEARWTEPAADGLYHYYRAKILSFSNGCYEIRWEDPDGFDPVITLRAARVRSIGSGKPQKPRRRRTTFESNRSESRVQNAIFLPTKSSSGRKVNRIQKFSFSEAYQSSSLPPVMKKPKPIEEEIAGKWVGESLGFNGYRKYYRSVELASNGEIIECGKCVAMRPPQSSRSKWDASKPWIAAVKDLFEDTYGNMMMNCVWFYRPYDCKGVQLPEDTLSTEIFLSGVADENSIFSIQGSCEVRGPQDFELYKQKQALKVSESEEIVSDKEPLVLLCRRRFEEDSFEIVDIKDTQREIERAVNGVHYLQKSVMQHIRNFQQEWIEILMKNQINSKISPEILQFLKSRNPGFEATLNLAFHEQVRKSQTRSFYAEEIVFEESDVHFHDRNYADGFVGFPNREFFNSKFQKLPSQSHRKENYDRCQNDSSFQNAKKRSSDQIIDTTRLSHKLKKARPSEAEVLENKHVRTFQSEGGHSDDTTASQQSTPLIESRQDGNTPDQFPRCADRSFENNHNEEEFDEASQNGSSDMDADSSSDSDGWSSSDCLETDRRVFLSDINPHLYTRPKTVKGGTEWYPKLTPEEAKTRAGYPCLWVCAYPMCGQAFASRHFCKAHQLSAKHGKWEGENPMISKSGKQTAIVVDCTRSGEVTFASPTIEKKMRKLVKQMSGSEEPQIDMNLPVPGKVLHTGDRCKGWGLFACKHVQKGEFIGHYSGVVTDIGYAKRYTGHYTFGVIHGLAIDGTAGGALRFINHCMENEEPTARALIVNHHGVCHVAVYAAQEIQVGEEITLRYLDVSDAEFFASPCGLD</sequence>
<evidence type="ECO:0000259" key="2">
    <source>
        <dbReference type="PROSITE" id="PS50280"/>
    </source>
</evidence>
<dbReference type="AlphaFoldDB" id="A0A7S4L341"/>
<dbReference type="Pfam" id="PF01426">
    <property type="entry name" value="BAH"/>
    <property type="match status" value="1"/>
</dbReference>
<dbReference type="PROSITE" id="PS51038">
    <property type="entry name" value="BAH"/>
    <property type="match status" value="1"/>
</dbReference>
<dbReference type="InterPro" id="IPR046341">
    <property type="entry name" value="SET_dom_sf"/>
</dbReference>
<accession>A0A7S4L341</accession>
<feature type="region of interest" description="Disordered" evidence="1">
    <location>
        <begin position="460"/>
        <end position="590"/>
    </location>
</feature>
<dbReference type="SMART" id="SM00317">
    <property type="entry name" value="SET"/>
    <property type="match status" value="1"/>
</dbReference>
<dbReference type="InterPro" id="IPR001214">
    <property type="entry name" value="SET_dom"/>
</dbReference>
<gene>
    <name evidence="4" type="ORF">GTHE00462_LOCUS22319</name>
</gene>
<feature type="compositionally biased region" description="Low complexity" evidence="1">
    <location>
        <begin position="26"/>
        <end position="47"/>
    </location>
</feature>
<dbReference type="SUPFAM" id="SSF82199">
    <property type="entry name" value="SET domain"/>
    <property type="match status" value="1"/>
</dbReference>
<evidence type="ECO:0000256" key="1">
    <source>
        <dbReference type="SAM" id="MobiDB-lite"/>
    </source>
</evidence>
<feature type="domain" description="BAH" evidence="3">
    <location>
        <begin position="202"/>
        <end position="339"/>
    </location>
</feature>
<feature type="compositionally biased region" description="Basic and acidic residues" evidence="1">
    <location>
        <begin position="462"/>
        <end position="471"/>
    </location>
</feature>
<dbReference type="InterPro" id="IPR043151">
    <property type="entry name" value="BAH_sf"/>
</dbReference>
<feature type="region of interest" description="Disordered" evidence="1">
    <location>
        <begin position="102"/>
        <end position="121"/>
    </location>
</feature>
<feature type="domain" description="SET" evidence="2">
    <location>
        <begin position="717"/>
        <end position="839"/>
    </location>
</feature>
<feature type="region of interest" description="Disordered" evidence="1">
    <location>
        <begin position="1"/>
        <end position="49"/>
    </location>
</feature>
<dbReference type="Gene3D" id="2.30.30.140">
    <property type="match status" value="1"/>
</dbReference>
<dbReference type="EMBL" id="HBKN01028786">
    <property type="protein sequence ID" value="CAE2312666.1"/>
    <property type="molecule type" value="Transcribed_RNA"/>
</dbReference>
<name>A0A7S4L341_GUITH</name>